<accession>A0AB37UDE7</accession>
<evidence type="ECO:0000259" key="2">
    <source>
        <dbReference type="SMART" id="SM00470"/>
    </source>
</evidence>
<evidence type="ECO:0000313" key="4">
    <source>
        <dbReference type="Proteomes" id="UP000282574"/>
    </source>
</evidence>
<dbReference type="GO" id="GO:0007059">
    <property type="term" value="P:chromosome segregation"/>
    <property type="evidence" value="ECO:0007669"/>
    <property type="project" value="TreeGrafter"/>
</dbReference>
<dbReference type="InterPro" id="IPR050336">
    <property type="entry name" value="Chromosome_partition/occlusion"/>
</dbReference>
<dbReference type="EMBL" id="RSCK01000062">
    <property type="protein sequence ID" value="RUT07385.1"/>
    <property type="molecule type" value="Genomic_DNA"/>
</dbReference>
<evidence type="ECO:0000256" key="1">
    <source>
        <dbReference type="SAM" id="Coils"/>
    </source>
</evidence>
<dbReference type="InterPro" id="IPR003115">
    <property type="entry name" value="ParB_N"/>
</dbReference>
<keyword evidence="1" id="KW-0175">Coiled coil</keyword>
<dbReference type="RefSeq" id="WP_106167950.1">
    <property type="nucleotide sequence ID" value="NZ_JAVKZF010000001.1"/>
</dbReference>
<dbReference type="SMART" id="SM00470">
    <property type="entry name" value="ParB"/>
    <property type="match status" value="1"/>
</dbReference>
<dbReference type="Proteomes" id="UP000282574">
    <property type="component" value="Unassembled WGS sequence"/>
</dbReference>
<feature type="domain" description="ParB-like N-terminal" evidence="2">
    <location>
        <begin position="86"/>
        <end position="174"/>
    </location>
</feature>
<dbReference type="GO" id="GO:0005694">
    <property type="term" value="C:chromosome"/>
    <property type="evidence" value="ECO:0007669"/>
    <property type="project" value="TreeGrafter"/>
</dbReference>
<name>A0AB37UDE7_9CYAN</name>
<feature type="coiled-coil region" evidence="1">
    <location>
        <begin position="31"/>
        <end position="85"/>
    </location>
</feature>
<dbReference type="SUPFAM" id="SSF110849">
    <property type="entry name" value="ParB/Sulfiredoxin"/>
    <property type="match status" value="1"/>
</dbReference>
<gene>
    <name evidence="3" type="ORF">DSM107010_50640</name>
</gene>
<evidence type="ECO:0000313" key="3">
    <source>
        <dbReference type="EMBL" id="RUT07385.1"/>
    </source>
</evidence>
<sequence length="404" mass="46148">MAKKNLLDLIESQAATLADSSASIPSSFRSTESISEVNEALQHQIQELETEVINLRIATDSDRDKEFLEKQIQELTAKLSQISGEHEIEIELLDPDPDQPRSIFPQHLIEERVESLRRNEQISPIIVIPQPNGRYRIFDGALRKLAAPRAGKATLRAVFLPQHEMLDDSSQFEKQFVTGKDTEKLHYLDLANGLIRIICNRYPYLKSQQTEIPNILNNALYQLKKTGRFAELNRIRNASTTQQREWLKAVEFTSAEACNVLEVILDRQFNPASVASNIFPILALSDDLKAVIQETGLEASKAKAINKLTVEVLRVDEKTAIKIRTELAYLIAQEEKSLDETNQLIRKIIQQYNPVLPQPSLKAEKTIKQIRNLNFDGLNRQQLKDIQFTFRERLKELDARIKDS</sequence>
<comment type="caution">
    <text evidence="3">The sequence shown here is derived from an EMBL/GenBank/DDBJ whole genome shotgun (WGS) entry which is preliminary data.</text>
</comment>
<dbReference type="PANTHER" id="PTHR33375">
    <property type="entry name" value="CHROMOSOME-PARTITIONING PROTEIN PARB-RELATED"/>
    <property type="match status" value="1"/>
</dbReference>
<dbReference type="Gene3D" id="3.90.1530.10">
    <property type="entry name" value="Conserved hypothetical protein from pyrococcus furiosus pfu- 392566-001, ParB domain"/>
    <property type="match status" value="1"/>
</dbReference>
<proteinExistence type="predicted"/>
<dbReference type="PANTHER" id="PTHR33375:SF1">
    <property type="entry name" value="CHROMOSOME-PARTITIONING PROTEIN PARB-RELATED"/>
    <property type="match status" value="1"/>
</dbReference>
<dbReference type="Pfam" id="PF02195">
    <property type="entry name" value="ParB_N"/>
    <property type="match status" value="1"/>
</dbReference>
<dbReference type="InterPro" id="IPR036086">
    <property type="entry name" value="ParB/Sulfiredoxin_sf"/>
</dbReference>
<dbReference type="AlphaFoldDB" id="A0AB37UDE7"/>
<reference evidence="3 4" key="1">
    <citation type="journal article" date="2019" name="Genome Biol. Evol.">
        <title>Day and night: Metabolic profiles and evolutionary relationships of six axenic non-marine cyanobacteria.</title>
        <authorList>
            <person name="Will S.E."/>
            <person name="Henke P."/>
            <person name="Boedeker C."/>
            <person name="Huang S."/>
            <person name="Brinkmann H."/>
            <person name="Rohde M."/>
            <person name="Jarek M."/>
            <person name="Friedl T."/>
            <person name="Seufert S."/>
            <person name="Schumacher M."/>
            <person name="Overmann J."/>
            <person name="Neumann-Schaal M."/>
            <person name="Petersen J."/>
        </authorList>
    </citation>
    <scope>NUCLEOTIDE SEQUENCE [LARGE SCALE GENOMIC DNA]</scope>
    <source>
        <strain evidence="3 4">SAG 39.79</strain>
    </source>
</reference>
<protein>
    <recommendedName>
        <fullName evidence="2">ParB-like N-terminal domain-containing protein</fullName>
    </recommendedName>
</protein>
<organism evidence="3 4">
    <name type="scientific">Chroococcidiopsis cubana SAG 39.79</name>
    <dbReference type="NCBI Taxonomy" id="388085"/>
    <lineage>
        <taxon>Bacteria</taxon>
        <taxon>Bacillati</taxon>
        <taxon>Cyanobacteriota</taxon>
        <taxon>Cyanophyceae</taxon>
        <taxon>Chroococcidiopsidales</taxon>
        <taxon>Chroococcidiopsidaceae</taxon>
        <taxon>Chroococcidiopsis</taxon>
    </lineage>
</organism>
<keyword evidence="4" id="KW-1185">Reference proteome</keyword>